<evidence type="ECO:0000259" key="6">
    <source>
        <dbReference type="Pfam" id="PF08281"/>
    </source>
</evidence>
<dbReference type="InterPro" id="IPR013249">
    <property type="entry name" value="RNA_pol_sigma70_r4_t2"/>
</dbReference>
<dbReference type="InterPro" id="IPR013324">
    <property type="entry name" value="RNA_pol_sigma_r3/r4-like"/>
</dbReference>
<dbReference type="AlphaFoldDB" id="A0A9E6ZRN4"/>
<dbReference type="Pfam" id="PF04542">
    <property type="entry name" value="Sigma70_r2"/>
    <property type="match status" value="1"/>
</dbReference>
<keyword evidence="8" id="KW-1185">Reference proteome</keyword>
<dbReference type="InterPro" id="IPR013325">
    <property type="entry name" value="RNA_pol_sigma_r2"/>
</dbReference>
<accession>A0A9E6ZRN4</accession>
<keyword evidence="3" id="KW-0731">Sigma factor</keyword>
<dbReference type="PANTHER" id="PTHR43133">
    <property type="entry name" value="RNA POLYMERASE ECF-TYPE SIGMA FACTO"/>
    <property type="match status" value="1"/>
</dbReference>
<dbReference type="Proteomes" id="UP000831290">
    <property type="component" value="Chromosome"/>
</dbReference>
<evidence type="ECO:0000256" key="4">
    <source>
        <dbReference type="ARBA" id="ARBA00023163"/>
    </source>
</evidence>
<protein>
    <submittedName>
        <fullName evidence="7">RNA polymerase sigma factor</fullName>
    </submittedName>
</protein>
<dbReference type="Gene3D" id="1.10.1740.10">
    <property type="match status" value="1"/>
</dbReference>
<feature type="domain" description="RNA polymerase sigma-70 region 2" evidence="5">
    <location>
        <begin position="24"/>
        <end position="82"/>
    </location>
</feature>
<evidence type="ECO:0000256" key="1">
    <source>
        <dbReference type="ARBA" id="ARBA00010641"/>
    </source>
</evidence>
<dbReference type="NCBIfam" id="TIGR02937">
    <property type="entry name" value="sigma70-ECF"/>
    <property type="match status" value="1"/>
</dbReference>
<dbReference type="InterPro" id="IPR036388">
    <property type="entry name" value="WH-like_DNA-bd_sf"/>
</dbReference>
<dbReference type="InterPro" id="IPR007627">
    <property type="entry name" value="RNA_pol_sigma70_r2"/>
</dbReference>
<evidence type="ECO:0000259" key="5">
    <source>
        <dbReference type="Pfam" id="PF04542"/>
    </source>
</evidence>
<comment type="similarity">
    <text evidence="1">Belongs to the sigma-70 factor family. ECF subfamily.</text>
</comment>
<sequence length="180" mass="21195">MTKQRDNSNKLKDFFAKEYSSLKTYVNSRIKSSINRDAEDIIQEVALKLFAGADRYSPINNVAGFVYYSIRNKIIDIMRQGKNTNYSIDENQNSIYDIREVFYENADHIYSEELEEELIKTLSNLKPFYRDVIIAIDFEGFTYKEFSIKTGVPEGTLMSRRHRAISLLYKKLENKRKKEN</sequence>
<dbReference type="CDD" id="cd06171">
    <property type="entry name" value="Sigma70_r4"/>
    <property type="match status" value="1"/>
</dbReference>
<keyword evidence="4" id="KW-0804">Transcription</keyword>
<dbReference type="SUPFAM" id="SSF88659">
    <property type="entry name" value="Sigma3 and sigma4 domains of RNA polymerase sigma factors"/>
    <property type="match status" value="1"/>
</dbReference>
<organism evidence="7 8">
    <name type="scientific">Abyssalbus ytuae</name>
    <dbReference type="NCBI Taxonomy" id="2926907"/>
    <lineage>
        <taxon>Bacteria</taxon>
        <taxon>Pseudomonadati</taxon>
        <taxon>Bacteroidota</taxon>
        <taxon>Flavobacteriia</taxon>
        <taxon>Flavobacteriales</taxon>
        <taxon>Flavobacteriaceae</taxon>
        <taxon>Abyssalbus</taxon>
    </lineage>
</organism>
<dbReference type="SUPFAM" id="SSF88946">
    <property type="entry name" value="Sigma2 domain of RNA polymerase sigma factors"/>
    <property type="match status" value="1"/>
</dbReference>
<dbReference type="GO" id="GO:0006352">
    <property type="term" value="P:DNA-templated transcription initiation"/>
    <property type="evidence" value="ECO:0007669"/>
    <property type="project" value="InterPro"/>
</dbReference>
<feature type="domain" description="RNA polymerase sigma factor 70 region 4 type 2" evidence="6">
    <location>
        <begin position="116"/>
        <end position="165"/>
    </location>
</feature>
<dbReference type="RefSeq" id="WP_255843140.1">
    <property type="nucleotide sequence ID" value="NZ_CP094358.1"/>
</dbReference>
<dbReference type="Pfam" id="PF08281">
    <property type="entry name" value="Sigma70_r4_2"/>
    <property type="match status" value="1"/>
</dbReference>
<dbReference type="KEGG" id="fbm:MQE35_17820"/>
<reference evidence="7" key="1">
    <citation type="submission" date="2022-03" db="EMBL/GenBank/DDBJ databases">
        <title>Description of Abyssus ytuae gen. nov., sp. nov., a novel member of the family Flavobacteriaceae isolated from the sediment of Mariana Trench.</title>
        <authorList>
            <person name="Zhang J."/>
            <person name="Xu X."/>
        </authorList>
    </citation>
    <scope>NUCLEOTIDE SEQUENCE</scope>
    <source>
        <strain evidence="7">MT3330</strain>
    </source>
</reference>
<evidence type="ECO:0000313" key="7">
    <source>
        <dbReference type="EMBL" id="UOB17583.1"/>
    </source>
</evidence>
<dbReference type="GO" id="GO:0003677">
    <property type="term" value="F:DNA binding"/>
    <property type="evidence" value="ECO:0007669"/>
    <property type="project" value="InterPro"/>
</dbReference>
<evidence type="ECO:0000256" key="3">
    <source>
        <dbReference type="ARBA" id="ARBA00023082"/>
    </source>
</evidence>
<name>A0A9E6ZRN4_9FLAO</name>
<dbReference type="GO" id="GO:0016987">
    <property type="term" value="F:sigma factor activity"/>
    <property type="evidence" value="ECO:0007669"/>
    <property type="project" value="UniProtKB-KW"/>
</dbReference>
<dbReference type="Gene3D" id="1.10.10.10">
    <property type="entry name" value="Winged helix-like DNA-binding domain superfamily/Winged helix DNA-binding domain"/>
    <property type="match status" value="1"/>
</dbReference>
<keyword evidence="2" id="KW-0805">Transcription regulation</keyword>
<dbReference type="EMBL" id="CP094358">
    <property type="protein sequence ID" value="UOB17583.1"/>
    <property type="molecule type" value="Genomic_DNA"/>
</dbReference>
<dbReference type="InterPro" id="IPR039425">
    <property type="entry name" value="RNA_pol_sigma-70-like"/>
</dbReference>
<evidence type="ECO:0000313" key="8">
    <source>
        <dbReference type="Proteomes" id="UP000831290"/>
    </source>
</evidence>
<dbReference type="PANTHER" id="PTHR43133:SF46">
    <property type="entry name" value="RNA POLYMERASE SIGMA-70 FACTOR ECF SUBFAMILY"/>
    <property type="match status" value="1"/>
</dbReference>
<proteinExistence type="inferred from homology"/>
<dbReference type="InterPro" id="IPR014284">
    <property type="entry name" value="RNA_pol_sigma-70_dom"/>
</dbReference>
<gene>
    <name evidence="7" type="ORF">MQE35_17820</name>
</gene>
<evidence type="ECO:0000256" key="2">
    <source>
        <dbReference type="ARBA" id="ARBA00023015"/>
    </source>
</evidence>